<proteinExistence type="predicted"/>
<organism evidence="1 2">
    <name type="scientific">Mycena rosella</name>
    <name type="common">Pink bonnet</name>
    <name type="synonym">Agaricus rosellus</name>
    <dbReference type="NCBI Taxonomy" id="1033263"/>
    <lineage>
        <taxon>Eukaryota</taxon>
        <taxon>Fungi</taxon>
        <taxon>Dikarya</taxon>
        <taxon>Basidiomycota</taxon>
        <taxon>Agaricomycotina</taxon>
        <taxon>Agaricomycetes</taxon>
        <taxon>Agaricomycetidae</taxon>
        <taxon>Agaricales</taxon>
        <taxon>Marasmiineae</taxon>
        <taxon>Mycenaceae</taxon>
        <taxon>Mycena</taxon>
    </lineage>
</organism>
<dbReference type="EMBL" id="JARKIE010000130">
    <property type="protein sequence ID" value="KAJ7679625.1"/>
    <property type="molecule type" value="Genomic_DNA"/>
</dbReference>
<evidence type="ECO:0000313" key="2">
    <source>
        <dbReference type="Proteomes" id="UP001221757"/>
    </source>
</evidence>
<name>A0AAD7D545_MYCRO</name>
<comment type="caution">
    <text evidence="1">The sequence shown here is derived from an EMBL/GenBank/DDBJ whole genome shotgun (WGS) entry which is preliminary data.</text>
</comment>
<reference evidence="1" key="1">
    <citation type="submission" date="2023-03" db="EMBL/GenBank/DDBJ databases">
        <title>Massive genome expansion in bonnet fungi (Mycena s.s.) driven by repeated elements and novel gene families across ecological guilds.</title>
        <authorList>
            <consortium name="Lawrence Berkeley National Laboratory"/>
            <person name="Harder C.B."/>
            <person name="Miyauchi S."/>
            <person name="Viragh M."/>
            <person name="Kuo A."/>
            <person name="Thoen E."/>
            <person name="Andreopoulos B."/>
            <person name="Lu D."/>
            <person name="Skrede I."/>
            <person name="Drula E."/>
            <person name="Henrissat B."/>
            <person name="Morin E."/>
            <person name="Kohler A."/>
            <person name="Barry K."/>
            <person name="LaButti K."/>
            <person name="Morin E."/>
            <person name="Salamov A."/>
            <person name="Lipzen A."/>
            <person name="Mereny Z."/>
            <person name="Hegedus B."/>
            <person name="Baldrian P."/>
            <person name="Stursova M."/>
            <person name="Weitz H."/>
            <person name="Taylor A."/>
            <person name="Grigoriev I.V."/>
            <person name="Nagy L.G."/>
            <person name="Martin F."/>
            <person name="Kauserud H."/>
        </authorList>
    </citation>
    <scope>NUCLEOTIDE SEQUENCE</scope>
    <source>
        <strain evidence="1">CBHHK067</strain>
    </source>
</reference>
<accession>A0AAD7D545</accession>
<dbReference type="AlphaFoldDB" id="A0AAD7D545"/>
<evidence type="ECO:0000313" key="1">
    <source>
        <dbReference type="EMBL" id="KAJ7679625.1"/>
    </source>
</evidence>
<gene>
    <name evidence="1" type="ORF">B0H17DRAFT_1206524</name>
</gene>
<sequence>MFRDARRDTWDNLVADQAQLVTIQNQLTLIAGANSTLSSISDTTLIMGQKLNGFSDIWAAVKSDCAEVVIWLNSVDNQLDLIIPQVLWAATNPVNCAYQSITMALQEHQYAIGIDSSSIPPPTKRGLSDFPSTLHANVAALIAAALAKAQQA</sequence>
<protein>
    <submittedName>
        <fullName evidence="1">Uncharacterized protein</fullName>
    </submittedName>
</protein>
<keyword evidence="2" id="KW-1185">Reference proteome</keyword>
<dbReference type="Proteomes" id="UP001221757">
    <property type="component" value="Unassembled WGS sequence"/>
</dbReference>